<evidence type="ECO:0000259" key="12">
    <source>
        <dbReference type="PROSITE" id="PS50240"/>
    </source>
</evidence>
<dbReference type="PRINTS" id="PR00722">
    <property type="entry name" value="CHYMOTRYPSIN"/>
</dbReference>
<dbReference type="Gene3D" id="2.40.10.10">
    <property type="entry name" value="Trypsin-like serine proteases"/>
    <property type="match status" value="2"/>
</dbReference>
<dbReference type="OMA" id="TFEMFAL"/>
<dbReference type="CDD" id="cd00190">
    <property type="entry name" value="Tryp_SPc"/>
    <property type="match status" value="2"/>
</dbReference>
<dbReference type="AlphaFoldDB" id="A0A9Q0RR34"/>
<dbReference type="PROSITE" id="PS00134">
    <property type="entry name" value="TRYPSIN_HIS"/>
    <property type="match status" value="1"/>
</dbReference>
<dbReference type="FunFam" id="2.40.10.10:FF:000146">
    <property type="entry name" value="Serine protease 53"/>
    <property type="match status" value="1"/>
</dbReference>
<dbReference type="InterPro" id="IPR033116">
    <property type="entry name" value="TRYPSIN_SER"/>
</dbReference>
<evidence type="ECO:0000256" key="8">
    <source>
        <dbReference type="ARBA" id="ARBA00023157"/>
    </source>
</evidence>
<dbReference type="PANTHER" id="PTHR24253">
    <property type="entry name" value="TRANSMEMBRANE PROTEASE SERINE"/>
    <property type="match status" value="1"/>
</dbReference>
<dbReference type="EMBL" id="JAPWDV010000001">
    <property type="protein sequence ID" value="KAJ6222611.1"/>
    <property type="molecule type" value="Genomic_DNA"/>
</dbReference>
<dbReference type="SMART" id="SM00020">
    <property type="entry name" value="Tryp_SPc"/>
    <property type="match status" value="2"/>
</dbReference>
<evidence type="ECO:0000256" key="5">
    <source>
        <dbReference type="ARBA" id="ARBA00022801"/>
    </source>
</evidence>
<evidence type="ECO:0000313" key="13">
    <source>
        <dbReference type="EMBL" id="KAJ6222611.1"/>
    </source>
</evidence>
<evidence type="ECO:0000256" key="3">
    <source>
        <dbReference type="ARBA" id="ARBA00022670"/>
    </source>
</evidence>
<evidence type="ECO:0000256" key="1">
    <source>
        <dbReference type="ARBA" id="ARBA00004613"/>
    </source>
</evidence>
<evidence type="ECO:0000256" key="9">
    <source>
        <dbReference type="ARBA" id="ARBA00023180"/>
    </source>
</evidence>
<dbReference type="Pfam" id="PF00089">
    <property type="entry name" value="Trypsin"/>
    <property type="match status" value="2"/>
</dbReference>
<evidence type="ECO:0000256" key="2">
    <source>
        <dbReference type="ARBA" id="ARBA00022525"/>
    </source>
</evidence>
<dbReference type="GO" id="GO:0004252">
    <property type="term" value="F:serine-type endopeptidase activity"/>
    <property type="evidence" value="ECO:0007669"/>
    <property type="project" value="InterPro"/>
</dbReference>
<feature type="domain" description="Peptidase S1" evidence="12">
    <location>
        <begin position="258"/>
        <end position="492"/>
    </location>
</feature>
<evidence type="ECO:0000313" key="14">
    <source>
        <dbReference type="Proteomes" id="UP001142055"/>
    </source>
</evidence>
<evidence type="ECO:0000256" key="6">
    <source>
        <dbReference type="ARBA" id="ARBA00022825"/>
    </source>
</evidence>
<comment type="subcellular location">
    <subcellularLocation>
        <location evidence="1">Secreted</location>
    </subcellularLocation>
</comment>
<dbReference type="SUPFAM" id="SSF50494">
    <property type="entry name" value="Trypsin-like serine proteases"/>
    <property type="match status" value="2"/>
</dbReference>
<dbReference type="GO" id="GO:0005576">
    <property type="term" value="C:extracellular region"/>
    <property type="evidence" value="ECO:0007669"/>
    <property type="project" value="UniProtKB-SubCell"/>
</dbReference>
<dbReference type="PROSITE" id="PS50240">
    <property type="entry name" value="TRYPSIN_DOM"/>
    <property type="match status" value="2"/>
</dbReference>
<keyword evidence="2" id="KW-0964">Secreted</keyword>
<keyword evidence="5 10" id="KW-0378">Hydrolase</keyword>
<keyword evidence="9" id="KW-0325">Glycoprotein</keyword>
<feature type="chain" id="PRO_5040340537" description="Peptidase S1 domain-containing protein" evidence="11">
    <location>
        <begin position="21"/>
        <end position="495"/>
    </location>
</feature>
<feature type="signal peptide" evidence="11">
    <location>
        <begin position="1"/>
        <end position="20"/>
    </location>
</feature>
<reference evidence="13" key="1">
    <citation type="submission" date="2022-12" db="EMBL/GenBank/DDBJ databases">
        <title>Genome assemblies of Blomia tropicalis.</title>
        <authorList>
            <person name="Cui Y."/>
        </authorList>
    </citation>
    <scope>NUCLEOTIDE SEQUENCE</scope>
    <source>
        <tissue evidence="13">Adult mites</tissue>
    </source>
</reference>
<evidence type="ECO:0000256" key="4">
    <source>
        <dbReference type="ARBA" id="ARBA00022729"/>
    </source>
</evidence>
<sequence length="495" mass="55095">MIKLEALFVILMSLVALSYTTKCGVNRNGLQPRIIGGKIVPEHTYPWMVYFEFHFRKSKYTAGCGGVLVSNQWVLTAAHCLEVIASRNFAYGSAFLGINDISEWQREHSNTTLEISIGPSNVYWPKSYENFINNDIGLLKLVKYIHFEAEHGNILPICLPKKGRPVNGTNCYGVGWGKTKSGELSSKLLQSKMPIIPNKECGKIFPVTQNQICAGTGKNTVCEGDSGGPLQCLNEDNTWTVEAEPKCGINKNGLQPRIVGGDVVPNHAYPWMAYLEIKSKVNNRNIVEACGGSLINKQWILSAAHCFENFISGEVYLGTNDVTNKSKHTIHFKFDPKDVFKLKNFSNYENGDIALLKLSKPINFNEVHNYISPICLPKKSASLNETNCFGVGWGRIGVNSPTTSNLLQAHLPIIPLDQCQKRFLVNQNHICAGNKVHSVCSGDSGGPLQCLNKDNTWTIEGIVSYGPMETCKMFQVFTRVEKYIDWISNIINHNQ</sequence>
<dbReference type="InterPro" id="IPR001254">
    <property type="entry name" value="Trypsin_dom"/>
</dbReference>
<gene>
    <name evidence="13" type="ORF">RDWZM_001156</name>
</gene>
<dbReference type="GO" id="GO:0006508">
    <property type="term" value="P:proteolysis"/>
    <property type="evidence" value="ECO:0007669"/>
    <property type="project" value="UniProtKB-KW"/>
</dbReference>
<evidence type="ECO:0000256" key="10">
    <source>
        <dbReference type="RuleBase" id="RU363034"/>
    </source>
</evidence>
<dbReference type="PROSITE" id="PS00135">
    <property type="entry name" value="TRYPSIN_SER"/>
    <property type="match status" value="1"/>
</dbReference>
<keyword evidence="6 10" id="KW-0720">Serine protease</keyword>
<dbReference type="InterPro" id="IPR009003">
    <property type="entry name" value="Peptidase_S1_PA"/>
</dbReference>
<keyword evidence="7" id="KW-0865">Zymogen</keyword>
<dbReference type="InterPro" id="IPR018114">
    <property type="entry name" value="TRYPSIN_HIS"/>
</dbReference>
<accession>A0A9Q0RR34</accession>
<keyword evidence="4 11" id="KW-0732">Signal</keyword>
<dbReference type="Proteomes" id="UP001142055">
    <property type="component" value="Chromosome 1"/>
</dbReference>
<keyword evidence="8" id="KW-1015">Disulfide bond</keyword>
<dbReference type="InterPro" id="IPR001314">
    <property type="entry name" value="Peptidase_S1A"/>
</dbReference>
<organism evidence="13 14">
    <name type="scientific">Blomia tropicalis</name>
    <name type="common">Mite</name>
    <dbReference type="NCBI Taxonomy" id="40697"/>
    <lineage>
        <taxon>Eukaryota</taxon>
        <taxon>Metazoa</taxon>
        <taxon>Ecdysozoa</taxon>
        <taxon>Arthropoda</taxon>
        <taxon>Chelicerata</taxon>
        <taxon>Arachnida</taxon>
        <taxon>Acari</taxon>
        <taxon>Acariformes</taxon>
        <taxon>Sarcoptiformes</taxon>
        <taxon>Astigmata</taxon>
        <taxon>Glycyphagoidea</taxon>
        <taxon>Echimyopodidae</taxon>
        <taxon>Blomia</taxon>
    </lineage>
</organism>
<comment type="caution">
    <text evidence="13">The sequence shown here is derived from an EMBL/GenBank/DDBJ whole genome shotgun (WGS) entry which is preliminary data.</text>
</comment>
<evidence type="ECO:0000256" key="7">
    <source>
        <dbReference type="ARBA" id="ARBA00023145"/>
    </source>
</evidence>
<protein>
    <recommendedName>
        <fullName evidence="12">Peptidase S1 domain-containing protein</fullName>
    </recommendedName>
</protein>
<keyword evidence="3 10" id="KW-0645">Protease</keyword>
<name>A0A9Q0RR34_BLOTA</name>
<feature type="domain" description="Peptidase S1" evidence="12">
    <location>
        <begin position="34"/>
        <end position="248"/>
    </location>
</feature>
<proteinExistence type="predicted"/>
<evidence type="ECO:0000256" key="11">
    <source>
        <dbReference type="SAM" id="SignalP"/>
    </source>
</evidence>
<dbReference type="PANTHER" id="PTHR24253:SF144">
    <property type="entry name" value="CHYMOTRYPSIN-LIKE PROTEASE CTRL-1-RELATED"/>
    <property type="match status" value="1"/>
</dbReference>
<keyword evidence="14" id="KW-1185">Reference proteome</keyword>
<dbReference type="InterPro" id="IPR043504">
    <property type="entry name" value="Peptidase_S1_PA_chymotrypsin"/>
</dbReference>